<evidence type="ECO:0000313" key="5">
    <source>
        <dbReference type="Proteomes" id="UP000321525"/>
    </source>
</evidence>
<accession>A0A5C6QIN8</accession>
<dbReference type="OrthoDB" id="9787654at2"/>
<dbReference type="InterPro" id="IPR032466">
    <property type="entry name" value="Metal_Hydrolase"/>
</dbReference>
<dbReference type="AlphaFoldDB" id="A0A5C6QIN8"/>
<name>A0A5C6QIN8_9GAMM</name>
<dbReference type="Pfam" id="PF04909">
    <property type="entry name" value="Amidohydro_2"/>
    <property type="match status" value="1"/>
</dbReference>
<keyword evidence="4" id="KW-0378">Hydrolase</keyword>
<evidence type="ECO:0000313" key="6">
    <source>
        <dbReference type="Proteomes" id="UP000321917"/>
    </source>
</evidence>
<dbReference type="PANTHER" id="PTHR43569:SF2">
    <property type="entry name" value="AMIDOHYDROLASE-RELATED DOMAIN-CONTAINING PROTEIN"/>
    <property type="match status" value="1"/>
</dbReference>
<dbReference type="Gene3D" id="3.20.20.140">
    <property type="entry name" value="Metal-dependent hydrolases"/>
    <property type="match status" value="1"/>
</dbReference>
<organism evidence="4 6">
    <name type="scientific">Colwellia hornerae</name>
    <dbReference type="NCBI Taxonomy" id="89402"/>
    <lineage>
        <taxon>Bacteria</taxon>
        <taxon>Pseudomonadati</taxon>
        <taxon>Pseudomonadota</taxon>
        <taxon>Gammaproteobacteria</taxon>
        <taxon>Alteromonadales</taxon>
        <taxon>Colwelliaceae</taxon>
        <taxon>Colwellia</taxon>
    </lineage>
</organism>
<dbReference type="GO" id="GO:0016787">
    <property type="term" value="F:hydrolase activity"/>
    <property type="evidence" value="ECO:0007669"/>
    <property type="project" value="UniProtKB-KW"/>
</dbReference>
<evidence type="ECO:0000313" key="3">
    <source>
        <dbReference type="EMBL" id="TWX60181.1"/>
    </source>
</evidence>
<evidence type="ECO:0000259" key="2">
    <source>
        <dbReference type="Pfam" id="PF04909"/>
    </source>
</evidence>
<evidence type="ECO:0000313" key="4">
    <source>
        <dbReference type="EMBL" id="TWX69026.1"/>
    </source>
</evidence>
<dbReference type="InterPro" id="IPR052350">
    <property type="entry name" value="Metallo-dep_Lactonases"/>
</dbReference>
<dbReference type="RefSeq" id="WP_146799357.1">
    <property type="nucleotide sequence ID" value="NZ_VOLP01000011.1"/>
</dbReference>
<feature type="domain" description="Amidohydrolase-related" evidence="2">
    <location>
        <begin position="8"/>
        <end position="267"/>
    </location>
</feature>
<proteinExistence type="inferred from homology"/>
<reference evidence="4 6" key="1">
    <citation type="submission" date="2019-07" db="EMBL/GenBank/DDBJ databases">
        <title>Genomes of sea-ice associated Colwellia species.</title>
        <authorList>
            <person name="Bowman J.P."/>
        </authorList>
    </citation>
    <scope>NUCLEOTIDE SEQUENCE [LARGE SCALE GENOMIC DNA]</scope>
    <source>
        <strain evidence="3 5">ACAM 607</strain>
        <strain evidence="4 6">IC036</strain>
    </source>
</reference>
<keyword evidence="5" id="KW-1185">Reference proteome</keyword>
<dbReference type="EMBL" id="VOLQ01000009">
    <property type="protein sequence ID" value="TWX69026.1"/>
    <property type="molecule type" value="Genomic_DNA"/>
</dbReference>
<dbReference type="Proteomes" id="UP000321917">
    <property type="component" value="Unassembled WGS sequence"/>
</dbReference>
<dbReference type="SUPFAM" id="SSF51556">
    <property type="entry name" value="Metallo-dependent hydrolases"/>
    <property type="match status" value="1"/>
</dbReference>
<dbReference type="EMBL" id="VOLR01000010">
    <property type="protein sequence ID" value="TWX60181.1"/>
    <property type="molecule type" value="Genomic_DNA"/>
</dbReference>
<sequence>MSQITSWVDAHHHLWDLDAVHYPWLAAKGEKRFFGQPDPIRKNYLPESFATDHQHKISQSVHIQVGASHSLEETALIHHLSQSTQSDNIRFPSAAVVAIDMRQPSIEQQLAAHLPFGITRGVRDIIGKSPEENKFLPEFIPSIWLHNWQYLASKSMSFDLQLTSEQYKIVLETLEKVPELKVAICHFASPWDQSKEGFSFWTKQMKAFAHLPNCYMKLSGFSMFKHAFEPESFQRYAHAAIEIFGPERCMFGSNFPVDKLYISYADLFIQWQEITSVYNNHEANYLTAKTAINFYQL</sequence>
<dbReference type="Proteomes" id="UP000321525">
    <property type="component" value="Unassembled WGS sequence"/>
</dbReference>
<evidence type="ECO:0000256" key="1">
    <source>
        <dbReference type="ARBA" id="ARBA00038310"/>
    </source>
</evidence>
<comment type="caution">
    <text evidence="4">The sequence shown here is derived from an EMBL/GenBank/DDBJ whole genome shotgun (WGS) entry which is preliminary data.</text>
</comment>
<dbReference type="InterPro" id="IPR006680">
    <property type="entry name" value="Amidohydro-rel"/>
</dbReference>
<protein>
    <submittedName>
        <fullName evidence="4">Amidohydrolase family protein</fullName>
    </submittedName>
</protein>
<dbReference type="PANTHER" id="PTHR43569">
    <property type="entry name" value="AMIDOHYDROLASE"/>
    <property type="match status" value="1"/>
</dbReference>
<comment type="similarity">
    <text evidence="1">Belongs to the metallo-dependent hydrolases superfamily.</text>
</comment>
<gene>
    <name evidence="3" type="ORF">ESZ26_08705</name>
    <name evidence="4" type="ORF">ESZ27_06725</name>
</gene>